<dbReference type="AlphaFoldDB" id="A0A0D2P759"/>
<organism evidence="1 2">
    <name type="scientific">Hypholoma sublateritium (strain FD-334 SS-4)</name>
    <dbReference type="NCBI Taxonomy" id="945553"/>
    <lineage>
        <taxon>Eukaryota</taxon>
        <taxon>Fungi</taxon>
        <taxon>Dikarya</taxon>
        <taxon>Basidiomycota</taxon>
        <taxon>Agaricomycotina</taxon>
        <taxon>Agaricomycetes</taxon>
        <taxon>Agaricomycetidae</taxon>
        <taxon>Agaricales</taxon>
        <taxon>Agaricineae</taxon>
        <taxon>Strophariaceae</taxon>
        <taxon>Hypholoma</taxon>
    </lineage>
</organism>
<dbReference type="Proteomes" id="UP000054270">
    <property type="component" value="Unassembled WGS sequence"/>
</dbReference>
<name>A0A0D2P759_HYPSF</name>
<dbReference type="EMBL" id="KN817626">
    <property type="protein sequence ID" value="KJA16215.1"/>
    <property type="molecule type" value="Genomic_DNA"/>
</dbReference>
<gene>
    <name evidence="1" type="ORF">HYPSUDRAFT_207271</name>
</gene>
<protein>
    <submittedName>
        <fullName evidence="1">Uncharacterized protein</fullName>
    </submittedName>
</protein>
<accession>A0A0D2P759</accession>
<evidence type="ECO:0000313" key="2">
    <source>
        <dbReference type="Proteomes" id="UP000054270"/>
    </source>
</evidence>
<keyword evidence="2" id="KW-1185">Reference proteome</keyword>
<proteinExistence type="predicted"/>
<sequence>MITIFIMKKACKATLEARLLQGGTIALNRIRKELPASAGNLAIMSTPHGDRRLVTSRLYGNLKNHERFLGIVKFALDERDPEYTPAENCGGRAGDLRGTSLSMIEDRLKKVGSWPVSRK</sequence>
<evidence type="ECO:0000313" key="1">
    <source>
        <dbReference type="EMBL" id="KJA16215.1"/>
    </source>
</evidence>
<reference evidence="2" key="1">
    <citation type="submission" date="2014-04" db="EMBL/GenBank/DDBJ databases">
        <title>Evolutionary Origins and Diversification of the Mycorrhizal Mutualists.</title>
        <authorList>
            <consortium name="DOE Joint Genome Institute"/>
            <consortium name="Mycorrhizal Genomics Consortium"/>
            <person name="Kohler A."/>
            <person name="Kuo A."/>
            <person name="Nagy L.G."/>
            <person name="Floudas D."/>
            <person name="Copeland A."/>
            <person name="Barry K.W."/>
            <person name="Cichocki N."/>
            <person name="Veneault-Fourrey C."/>
            <person name="LaButti K."/>
            <person name="Lindquist E.A."/>
            <person name="Lipzen A."/>
            <person name="Lundell T."/>
            <person name="Morin E."/>
            <person name="Murat C."/>
            <person name="Riley R."/>
            <person name="Ohm R."/>
            <person name="Sun H."/>
            <person name="Tunlid A."/>
            <person name="Henrissat B."/>
            <person name="Grigoriev I.V."/>
            <person name="Hibbett D.S."/>
            <person name="Martin F."/>
        </authorList>
    </citation>
    <scope>NUCLEOTIDE SEQUENCE [LARGE SCALE GENOMIC DNA]</scope>
    <source>
        <strain evidence="2">FD-334 SS-4</strain>
    </source>
</reference>